<dbReference type="PANTHER" id="PTHR21013">
    <property type="entry name" value="ATP SYNTHASE MITOCHONDRIAL F1 COMPLEX ASSEMBLY FACTOR 2/ATP12 PROTEIN, MITOCHONDRIAL PRECURSOR"/>
    <property type="match status" value="1"/>
</dbReference>
<dbReference type="PANTHER" id="PTHR21013:SF10">
    <property type="entry name" value="ATP SYNTHASE MITOCHONDRIAL F1 COMPLEX ASSEMBLY FACTOR 2"/>
    <property type="match status" value="1"/>
</dbReference>
<comment type="similarity">
    <text evidence="1">Belongs to the ATP12 family.</text>
</comment>
<comment type="caution">
    <text evidence="4">The sequence shown here is derived from an EMBL/GenBank/DDBJ whole genome shotgun (WGS) entry which is preliminary data.</text>
</comment>
<gene>
    <name evidence="4" type="ORF">IB285_09990</name>
</gene>
<evidence type="ECO:0000256" key="2">
    <source>
        <dbReference type="ARBA" id="ARBA00022946"/>
    </source>
</evidence>
<dbReference type="Pfam" id="PF07542">
    <property type="entry name" value="ATP12"/>
    <property type="match status" value="1"/>
</dbReference>
<keyword evidence="2" id="KW-0809">Transit peptide</keyword>
<dbReference type="InterPro" id="IPR011419">
    <property type="entry name" value="ATP12_ATP_synth-F1-assembly"/>
</dbReference>
<keyword evidence="5" id="KW-1185">Reference proteome</keyword>
<accession>A0ABR8KT37</accession>
<evidence type="ECO:0000256" key="1">
    <source>
        <dbReference type="ARBA" id="ARBA00008231"/>
    </source>
</evidence>
<organism evidence="4 5">
    <name type="scientific">Erythrobacter rubeus</name>
    <dbReference type="NCBI Taxonomy" id="2760803"/>
    <lineage>
        <taxon>Bacteria</taxon>
        <taxon>Pseudomonadati</taxon>
        <taxon>Pseudomonadota</taxon>
        <taxon>Alphaproteobacteria</taxon>
        <taxon>Sphingomonadales</taxon>
        <taxon>Erythrobacteraceae</taxon>
        <taxon>Erythrobacter/Porphyrobacter group</taxon>
        <taxon>Erythrobacter</taxon>
    </lineage>
</organism>
<evidence type="ECO:0000256" key="3">
    <source>
        <dbReference type="ARBA" id="ARBA00023186"/>
    </source>
</evidence>
<reference evidence="4 5" key="1">
    <citation type="submission" date="2020-09" db="EMBL/GenBank/DDBJ databases">
        <authorList>
            <person name="Yoon J.-W."/>
        </authorList>
    </citation>
    <scope>NUCLEOTIDE SEQUENCE [LARGE SCALE GENOMIC DNA]</scope>
    <source>
        <strain evidence="4 5">KMU-140</strain>
    </source>
</reference>
<evidence type="ECO:0000313" key="4">
    <source>
        <dbReference type="EMBL" id="MBD2842587.1"/>
    </source>
</evidence>
<dbReference type="InterPro" id="IPR042272">
    <property type="entry name" value="ATP12_ATP_synth-F1-assembly_N"/>
</dbReference>
<dbReference type="EMBL" id="JACXLC010000001">
    <property type="protein sequence ID" value="MBD2842587.1"/>
    <property type="molecule type" value="Genomic_DNA"/>
</dbReference>
<dbReference type="Gene3D" id="3.30.2180.10">
    <property type="entry name" value="ATP12-like"/>
    <property type="match status" value="1"/>
</dbReference>
<dbReference type="SUPFAM" id="SSF160909">
    <property type="entry name" value="ATP12-like"/>
    <property type="match status" value="1"/>
</dbReference>
<dbReference type="Proteomes" id="UP000635384">
    <property type="component" value="Unassembled WGS sequence"/>
</dbReference>
<evidence type="ECO:0000313" key="5">
    <source>
        <dbReference type="Proteomes" id="UP000635384"/>
    </source>
</evidence>
<dbReference type="Gene3D" id="1.10.3580.10">
    <property type="entry name" value="ATP12 ATPase"/>
    <property type="match status" value="1"/>
</dbReference>
<dbReference type="InterPro" id="IPR023335">
    <property type="entry name" value="ATP12_ortho_dom_sf"/>
</dbReference>
<sequence>MKRFFDTVDIRAVEGDEAGWQVTLDGRGLKTVKGSPQIVGTQALAQMLASEWDIQGEELDPKLFPLRDMADYAIDVIGRDKASLADKLMAYGDTDTLLYRADPDEPLYARQQEVWEPIVEAFEQSEGIEMVRISGIIHRPQDENTLQTLKERLGEKGVFELAGLEMMTSLAASLVIALSAADRIQEKDAADLWRSASLEEEWQADLWGRDTEAEEHRAKRQSDFLTAWKFVQAAKG</sequence>
<protein>
    <submittedName>
        <fullName evidence="4">Molecular chaperone</fullName>
    </submittedName>
</protein>
<keyword evidence="3" id="KW-0143">Chaperone</keyword>
<name>A0ABR8KT37_9SPHN</name>
<proteinExistence type="inferred from homology"/>
<dbReference type="RefSeq" id="WP_190788033.1">
    <property type="nucleotide sequence ID" value="NZ_JACXLC010000001.1"/>
</dbReference>